<organism evidence="5 6">
    <name type="scientific">Lagenidium giganteum</name>
    <dbReference type="NCBI Taxonomy" id="4803"/>
    <lineage>
        <taxon>Eukaryota</taxon>
        <taxon>Sar</taxon>
        <taxon>Stramenopiles</taxon>
        <taxon>Oomycota</taxon>
        <taxon>Peronosporomycetes</taxon>
        <taxon>Pythiales</taxon>
        <taxon>Pythiaceae</taxon>
    </lineage>
</organism>
<evidence type="ECO:0000256" key="4">
    <source>
        <dbReference type="SAM" id="MobiDB-lite"/>
    </source>
</evidence>
<reference evidence="5" key="2">
    <citation type="journal article" date="2023" name="Microbiol Resour">
        <title>Decontamination and Annotation of the Draft Genome Sequence of the Oomycete Lagenidium giganteum ARSEF 373.</title>
        <authorList>
            <person name="Morgan W.R."/>
            <person name="Tartar A."/>
        </authorList>
    </citation>
    <scope>NUCLEOTIDE SEQUENCE</scope>
    <source>
        <strain evidence="5">ARSEF 373</strain>
    </source>
</reference>
<keyword evidence="3" id="KW-0677">Repeat</keyword>
<keyword evidence="1" id="KW-0343">GTPase activation</keyword>
<dbReference type="GO" id="GO:0005634">
    <property type="term" value="C:nucleus"/>
    <property type="evidence" value="ECO:0007669"/>
    <property type="project" value="TreeGrafter"/>
</dbReference>
<dbReference type="EMBL" id="DAKRPA010000182">
    <property type="protein sequence ID" value="DAZ95976.1"/>
    <property type="molecule type" value="Genomic_DNA"/>
</dbReference>
<dbReference type="GO" id="GO:0048471">
    <property type="term" value="C:perinuclear region of cytoplasm"/>
    <property type="evidence" value="ECO:0007669"/>
    <property type="project" value="TreeGrafter"/>
</dbReference>
<dbReference type="Gene3D" id="3.80.10.10">
    <property type="entry name" value="Ribonuclease Inhibitor"/>
    <property type="match status" value="1"/>
</dbReference>
<dbReference type="PANTHER" id="PTHR24113">
    <property type="entry name" value="RAN GTPASE-ACTIVATING PROTEIN 1"/>
    <property type="match status" value="1"/>
</dbReference>
<sequence>MTTPEGARTPARTNDRLLLTPPQWTQLMPEDAEAQEKKRINSNTPRPTAVQELPTAATTQVATPSSSAAPAATTAAHVQTMPQWQSGADLPERRLMVQRIIALTEKKRTPVQVQRESATALAKRIELSLYSRAGSLDEYKSVATLRRRLQSLVSISYHEAAAARSPRAHAFTTGKRRFPMRSLQIEAMPSKRRRTSATSMISIQHINSGVMFASLGEDMLRSVTFLPTCVTSLHIEVAKAKMAFESVSDRPWLLQFPNLEQLVVFKDTKPRDLSDKNNLALHAWGCAELDVTQDNAGEVIVEHIAASIDAGACHKLQQLQLVSIFTNTTHRSALRQLCQSLITKKCPGLYELLLGGNSISDAGMIDIAQLLQSGALPRLCRLDLRRNYIGEVGLQRIMAALMTGSHRHLKYLCMGGNLITDNCVKPLRKLLADHACPQMRFLGLEDNFLSPEGVETIIQAAVAGGMMPKLHRVSCDGTTTASTAEQASS</sequence>
<name>A0AAV2YRB3_9STRA</name>
<dbReference type="GO" id="GO:0006913">
    <property type="term" value="P:nucleocytoplasmic transport"/>
    <property type="evidence" value="ECO:0007669"/>
    <property type="project" value="TreeGrafter"/>
</dbReference>
<comment type="caution">
    <text evidence="5">The sequence shown here is derived from an EMBL/GenBank/DDBJ whole genome shotgun (WGS) entry which is preliminary data.</text>
</comment>
<keyword evidence="2" id="KW-0433">Leucine-rich repeat</keyword>
<dbReference type="Proteomes" id="UP001146120">
    <property type="component" value="Unassembled WGS sequence"/>
</dbReference>
<feature type="compositionally biased region" description="Low complexity" evidence="4">
    <location>
        <begin position="54"/>
        <end position="71"/>
    </location>
</feature>
<proteinExistence type="predicted"/>
<reference evidence="5" key="1">
    <citation type="submission" date="2022-11" db="EMBL/GenBank/DDBJ databases">
        <authorList>
            <person name="Morgan W.R."/>
            <person name="Tartar A."/>
        </authorList>
    </citation>
    <scope>NUCLEOTIDE SEQUENCE</scope>
    <source>
        <strain evidence="5">ARSEF 373</strain>
    </source>
</reference>
<dbReference type="SMART" id="SM00368">
    <property type="entry name" value="LRR_RI"/>
    <property type="match status" value="3"/>
</dbReference>
<evidence type="ECO:0000256" key="1">
    <source>
        <dbReference type="ARBA" id="ARBA00022468"/>
    </source>
</evidence>
<evidence type="ECO:0000313" key="6">
    <source>
        <dbReference type="Proteomes" id="UP001146120"/>
    </source>
</evidence>
<dbReference type="GO" id="GO:0031267">
    <property type="term" value="F:small GTPase binding"/>
    <property type="evidence" value="ECO:0007669"/>
    <property type="project" value="TreeGrafter"/>
</dbReference>
<keyword evidence="6" id="KW-1185">Reference proteome</keyword>
<dbReference type="SUPFAM" id="SSF52047">
    <property type="entry name" value="RNI-like"/>
    <property type="match status" value="1"/>
</dbReference>
<dbReference type="PANTHER" id="PTHR24113:SF12">
    <property type="entry name" value="RAN GTPASE-ACTIVATING PROTEIN 1"/>
    <property type="match status" value="1"/>
</dbReference>
<dbReference type="InterPro" id="IPR027038">
    <property type="entry name" value="RanGap"/>
</dbReference>
<feature type="region of interest" description="Disordered" evidence="4">
    <location>
        <begin position="1"/>
        <end position="71"/>
    </location>
</feature>
<dbReference type="GO" id="GO:0005829">
    <property type="term" value="C:cytosol"/>
    <property type="evidence" value="ECO:0007669"/>
    <property type="project" value="TreeGrafter"/>
</dbReference>
<evidence type="ECO:0000313" key="5">
    <source>
        <dbReference type="EMBL" id="DAZ95976.1"/>
    </source>
</evidence>
<protein>
    <submittedName>
        <fullName evidence="5">Uncharacterized protein</fullName>
    </submittedName>
</protein>
<dbReference type="AlphaFoldDB" id="A0AAV2YRB3"/>
<gene>
    <name evidence="5" type="ORF">N0F65_009277</name>
</gene>
<evidence type="ECO:0000256" key="3">
    <source>
        <dbReference type="ARBA" id="ARBA00022737"/>
    </source>
</evidence>
<dbReference type="GO" id="GO:0005096">
    <property type="term" value="F:GTPase activator activity"/>
    <property type="evidence" value="ECO:0007669"/>
    <property type="project" value="UniProtKB-KW"/>
</dbReference>
<dbReference type="InterPro" id="IPR032675">
    <property type="entry name" value="LRR_dom_sf"/>
</dbReference>
<accession>A0AAV2YRB3</accession>
<evidence type="ECO:0000256" key="2">
    <source>
        <dbReference type="ARBA" id="ARBA00022614"/>
    </source>
</evidence>